<protein>
    <submittedName>
        <fullName evidence="2">Uncharacterized protein</fullName>
    </submittedName>
</protein>
<accession>A0AAD4TQW9</accession>
<evidence type="ECO:0000313" key="3">
    <source>
        <dbReference type="Proteomes" id="UP001214576"/>
    </source>
</evidence>
<organism evidence="2 3">
    <name type="scientific">Ovis ammon polii</name>
    <dbReference type="NCBI Taxonomy" id="230172"/>
    <lineage>
        <taxon>Eukaryota</taxon>
        <taxon>Metazoa</taxon>
        <taxon>Chordata</taxon>
        <taxon>Craniata</taxon>
        <taxon>Vertebrata</taxon>
        <taxon>Euteleostomi</taxon>
        <taxon>Mammalia</taxon>
        <taxon>Eutheria</taxon>
        <taxon>Laurasiatheria</taxon>
        <taxon>Artiodactyla</taxon>
        <taxon>Ruminantia</taxon>
        <taxon>Pecora</taxon>
        <taxon>Bovidae</taxon>
        <taxon>Caprinae</taxon>
        <taxon>Ovis</taxon>
    </lineage>
</organism>
<gene>
    <name evidence="2" type="ORF">MG293_017030</name>
</gene>
<sequence>MEVLAASEPSQRKPAPGSPAAFGPRGGDSSTSGHFARTGPRLFVPKSIRPPPPAPTPVPHSLRPTGTISLGLSRTSKRHCLIPSTRFAFSTVCGRGVDQIDALSLNEIKASCPTPVPLKAIVTAGRGEYQTLKKAEKDDDSVDRRAGCLEVLAGGRVRRDPEKQEQSGAGGCGGKTPVLLPGTRKAQGPDPPEAQDIQTESGQKIEQLKRGPEAAGPWGKGVLHPSEGPPGFGEEGGLLFCFMLTKFHPEEHSWEKAFRAEEPFVPGTLMTTGHQAMAGSSAAPSCLFSVSVQAAELLACEQGQQGLTRDPGAVEQALQDKFPARGWSFGVSRNAAKLWARAEVSSCVLCSSHWGQRVIPSEEPV</sequence>
<name>A0AAD4TQW9_OVIAM</name>
<dbReference type="AlphaFoldDB" id="A0AAD4TQW9"/>
<proteinExistence type="predicted"/>
<keyword evidence="3" id="KW-1185">Reference proteome</keyword>
<feature type="region of interest" description="Disordered" evidence="1">
    <location>
        <begin position="1"/>
        <end position="67"/>
    </location>
</feature>
<dbReference type="EMBL" id="JAKZEL010000021">
    <property type="protein sequence ID" value="KAI4532622.1"/>
    <property type="molecule type" value="Genomic_DNA"/>
</dbReference>
<evidence type="ECO:0000313" key="2">
    <source>
        <dbReference type="EMBL" id="KAI4532622.1"/>
    </source>
</evidence>
<comment type="caution">
    <text evidence="2">The sequence shown here is derived from an EMBL/GenBank/DDBJ whole genome shotgun (WGS) entry which is preliminary data.</text>
</comment>
<dbReference type="Proteomes" id="UP001214576">
    <property type="component" value="Unassembled WGS sequence"/>
</dbReference>
<evidence type="ECO:0000256" key="1">
    <source>
        <dbReference type="SAM" id="MobiDB-lite"/>
    </source>
</evidence>
<feature type="compositionally biased region" description="Pro residues" evidence="1">
    <location>
        <begin position="48"/>
        <end position="58"/>
    </location>
</feature>
<reference evidence="2" key="1">
    <citation type="submission" date="2022-03" db="EMBL/GenBank/DDBJ databases">
        <title>Genomic analyses of argali, domestic sheep and their hybrids provide insights into chromosomal evolution, heterosis and genetic basis of agronomic traits.</title>
        <authorList>
            <person name="Li M."/>
        </authorList>
    </citation>
    <scope>NUCLEOTIDE SEQUENCE</scope>
    <source>
        <strain evidence="2">CAU-MHL-2022a</strain>
        <tissue evidence="2">Skin</tissue>
    </source>
</reference>
<feature type="region of interest" description="Disordered" evidence="1">
    <location>
        <begin position="156"/>
        <end position="230"/>
    </location>
</feature>